<accession>A0AAT9JGQ3</accession>
<proteinExistence type="predicted"/>
<sequence>MAKGKSAKRSAKNVVRNRQKKNKQPHGKNKQQKKRGLFAPAKNKTASKNISIESPSKARKSVAWLRKQIRNHRLSITKAVQYANCAANRAKAMLKRKNLSRKERKELKEVHSIYRRFVEKNKKSKS</sequence>
<name>A0AAT9JGQ3_9VIRU</name>
<feature type="compositionally biased region" description="Polar residues" evidence="1">
    <location>
        <begin position="44"/>
        <end position="54"/>
    </location>
</feature>
<gene>
    <name evidence="2" type="ORF">AvPV1_gp07</name>
</gene>
<evidence type="ECO:0000313" key="2">
    <source>
        <dbReference type="EMBL" id="DBA54589.1"/>
    </source>
</evidence>
<protein>
    <submittedName>
        <fullName evidence="2">Uncharacterized protein</fullName>
    </submittedName>
</protein>
<reference evidence="2" key="1">
    <citation type="journal article" date="2024" name="ISME J.">
        <title>Pleomorphic viruses establish stable relationship with marine hyperthermophilic archaea.</title>
        <authorList>
            <person name="Baquero D.P."/>
            <person name="Bignon E.A."/>
            <person name="Krupovic M."/>
        </authorList>
    </citation>
    <scope>NUCLEOTIDE SEQUENCE</scope>
</reference>
<feature type="compositionally biased region" description="Basic residues" evidence="1">
    <location>
        <begin position="1"/>
        <end position="36"/>
    </location>
</feature>
<evidence type="ECO:0000256" key="1">
    <source>
        <dbReference type="SAM" id="MobiDB-lite"/>
    </source>
</evidence>
<organism evidence="2">
    <name type="scientific">Archaeoglobus veneficus pleomorphic virus 1</name>
    <dbReference type="NCBI Taxonomy" id="3115750"/>
    <lineage>
        <taxon>Viruses</taxon>
        <taxon>Monodnaviria</taxon>
        <taxon>Trapavirae</taxon>
        <taxon>Calorviricota</taxon>
        <taxon>Caminiviricetes</taxon>
        <taxon>Ageovirales</taxon>
        <taxon>Thalassapleoviridae</taxon>
        <taxon>Avenivirus</taxon>
        <taxon>Avenivirus atlanticense</taxon>
    </lineage>
</organism>
<dbReference type="EMBL" id="BK065155">
    <property type="protein sequence ID" value="DBA54589.1"/>
    <property type="molecule type" value="Genomic_DNA"/>
</dbReference>
<feature type="region of interest" description="Disordered" evidence="1">
    <location>
        <begin position="1"/>
        <end position="60"/>
    </location>
</feature>